<name>A0A917UNT2_9ACTN</name>
<evidence type="ECO:0000313" key="3">
    <source>
        <dbReference type="Proteomes" id="UP000657574"/>
    </source>
</evidence>
<organism evidence="2 3">
    <name type="scientific">Streptomyces brasiliensis</name>
    <dbReference type="NCBI Taxonomy" id="1954"/>
    <lineage>
        <taxon>Bacteria</taxon>
        <taxon>Bacillati</taxon>
        <taxon>Actinomycetota</taxon>
        <taxon>Actinomycetes</taxon>
        <taxon>Kitasatosporales</taxon>
        <taxon>Streptomycetaceae</taxon>
        <taxon>Streptomyces</taxon>
    </lineage>
</organism>
<keyword evidence="1" id="KW-0812">Transmembrane</keyword>
<feature type="transmembrane region" description="Helical" evidence="1">
    <location>
        <begin position="37"/>
        <end position="57"/>
    </location>
</feature>
<keyword evidence="1" id="KW-1133">Transmembrane helix</keyword>
<reference evidence="2" key="2">
    <citation type="submission" date="2020-09" db="EMBL/GenBank/DDBJ databases">
        <authorList>
            <person name="Sun Q."/>
            <person name="Ohkuma M."/>
        </authorList>
    </citation>
    <scope>NUCLEOTIDE SEQUENCE</scope>
    <source>
        <strain evidence="2">JCM 3086</strain>
    </source>
</reference>
<evidence type="ECO:0000313" key="2">
    <source>
        <dbReference type="EMBL" id="GGJ71493.1"/>
    </source>
</evidence>
<sequence>MSQPNKDLPSPGRWLRRTARSLREWPKRQGRTVYRQMLRGASYSLGSCAVSAAVVWFQTHH</sequence>
<dbReference type="EMBL" id="BMQA01000132">
    <property type="protein sequence ID" value="GGJ71493.1"/>
    <property type="molecule type" value="Genomic_DNA"/>
</dbReference>
<evidence type="ECO:0000256" key="1">
    <source>
        <dbReference type="SAM" id="Phobius"/>
    </source>
</evidence>
<proteinExistence type="predicted"/>
<dbReference type="AlphaFoldDB" id="A0A917UNT2"/>
<keyword evidence="3" id="KW-1185">Reference proteome</keyword>
<keyword evidence="1" id="KW-0472">Membrane</keyword>
<dbReference type="Proteomes" id="UP000657574">
    <property type="component" value="Unassembled WGS sequence"/>
</dbReference>
<protein>
    <submittedName>
        <fullName evidence="2">Uncharacterized protein</fullName>
    </submittedName>
</protein>
<comment type="caution">
    <text evidence="2">The sequence shown here is derived from an EMBL/GenBank/DDBJ whole genome shotgun (WGS) entry which is preliminary data.</text>
</comment>
<gene>
    <name evidence="2" type="ORF">GCM10010121_097660</name>
</gene>
<accession>A0A917UNT2</accession>
<reference evidence="2" key="1">
    <citation type="journal article" date="2014" name="Int. J. Syst. Evol. Microbiol.">
        <title>Complete genome sequence of Corynebacterium casei LMG S-19264T (=DSM 44701T), isolated from a smear-ripened cheese.</title>
        <authorList>
            <consortium name="US DOE Joint Genome Institute (JGI-PGF)"/>
            <person name="Walter F."/>
            <person name="Albersmeier A."/>
            <person name="Kalinowski J."/>
            <person name="Ruckert C."/>
        </authorList>
    </citation>
    <scope>NUCLEOTIDE SEQUENCE</scope>
    <source>
        <strain evidence="2">JCM 3086</strain>
    </source>
</reference>